<dbReference type="EMBL" id="BARU01000585">
    <property type="protein sequence ID" value="GAH22501.1"/>
    <property type="molecule type" value="Genomic_DNA"/>
</dbReference>
<protein>
    <recommendedName>
        <fullName evidence="2">HAD family hydrolase</fullName>
    </recommendedName>
</protein>
<evidence type="ECO:0008006" key="2">
    <source>
        <dbReference type="Google" id="ProtNLM"/>
    </source>
</evidence>
<dbReference type="InterPro" id="IPR036412">
    <property type="entry name" value="HAD-like_sf"/>
</dbReference>
<feature type="non-terminal residue" evidence="1">
    <location>
        <position position="1"/>
    </location>
</feature>
<name>X1DNI3_9ZZZZ</name>
<reference evidence="1" key="1">
    <citation type="journal article" date="2014" name="Front. Microbiol.">
        <title>High frequency of phylogenetically diverse reductive dehalogenase-homologous genes in deep subseafloor sedimentary metagenomes.</title>
        <authorList>
            <person name="Kawai M."/>
            <person name="Futagami T."/>
            <person name="Toyoda A."/>
            <person name="Takaki Y."/>
            <person name="Nishi S."/>
            <person name="Hori S."/>
            <person name="Arai W."/>
            <person name="Tsubouchi T."/>
            <person name="Morono Y."/>
            <person name="Uchiyama I."/>
            <person name="Ito T."/>
            <person name="Fujiyama A."/>
            <person name="Inagaki F."/>
            <person name="Takami H."/>
        </authorList>
    </citation>
    <scope>NUCLEOTIDE SEQUENCE</scope>
    <source>
        <strain evidence="1">Expedition CK06-06</strain>
    </source>
</reference>
<proteinExistence type="predicted"/>
<comment type="caution">
    <text evidence="1">The sequence shown here is derived from an EMBL/GenBank/DDBJ whole genome shotgun (WGS) entry which is preliminary data.</text>
</comment>
<dbReference type="Gene3D" id="3.40.50.1000">
    <property type="entry name" value="HAD superfamily/HAD-like"/>
    <property type="match status" value="1"/>
</dbReference>
<evidence type="ECO:0000313" key="1">
    <source>
        <dbReference type="EMBL" id="GAH22501.1"/>
    </source>
</evidence>
<sequence>VERKSVDALRDVQIQGSKVLESESGCSRIQSQLVVVGDSIESDIVPGNSVGAITIYIPGGYKGVEALASDKKRPRRVLTSFRQLPKLVESILAAAGGTNL</sequence>
<gene>
    <name evidence="1" type="ORF">S03H2_01873</name>
</gene>
<accession>X1DNI3</accession>
<organism evidence="1">
    <name type="scientific">marine sediment metagenome</name>
    <dbReference type="NCBI Taxonomy" id="412755"/>
    <lineage>
        <taxon>unclassified sequences</taxon>
        <taxon>metagenomes</taxon>
        <taxon>ecological metagenomes</taxon>
    </lineage>
</organism>
<dbReference type="AlphaFoldDB" id="X1DNI3"/>
<dbReference type="Pfam" id="PF13242">
    <property type="entry name" value="Hydrolase_like"/>
    <property type="match status" value="1"/>
</dbReference>
<dbReference type="SUPFAM" id="SSF56784">
    <property type="entry name" value="HAD-like"/>
    <property type="match status" value="1"/>
</dbReference>
<dbReference type="InterPro" id="IPR023214">
    <property type="entry name" value="HAD_sf"/>
</dbReference>